<dbReference type="AlphaFoldDB" id="A0A9E2NRX4"/>
<reference evidence="3" key="1">
    <citation type="journal article" date="2021" name="PeerJ">
        <title>Extensive microbial diversity within the chicken gut microbiome revealed by metagenomics and culture.</title>
        <authorList>
            <person name="Gilroy R."/>
            <person name="Ravi A."/>
            <person name="Getino M."/>
            <person name="Pursley I."/>
            <person name="Horton D.L."/>
            <person name="Alikhan N.F."/>
            <person name="Baker D."/>
            <person name="Gharbi K."/>
            <person name="Hall N."/>
            <person name="Watson M."/>
            <person name="Adriaenssens E.M."/>
            <person name="Foster-Nyarko E."/>
            <person name="Jarju S."/>
            <person name="Secka A."/>
            <person name="Antonio M."/>
            <person name="Oren A."/>
            <person name="Chaudhuri R.R."/>
            <person name="La Ragione R."/>
            <person name="Hildebrand F."/>
            <person name="Pallen M.J."/>
        </authorList>
    </citation>
    <scope>NUCLEOTIDE SEQUENCE</scope>
    <source>
        <strain evidence="3">687</strain>
    </source>
</reference>
<evidence type="ECO:0000313" key="4">
    <source>
        <dbReference type="Proteomes" id="UP000824150"/>
    </source>
</evidence>
<gene>
    <name evidence="3" type="ORF">IAA31_02565</name>
</gene>
<dbReference type="SUPFAM" id="SSF50249">
    <property type="entry name" value="Nucleic acid-binding proteins"/>
    <property type="match status" value="1"/>
</dbReference>
<accession>A0A9E2NRX4</accession>
<protein>
    <submittedName>
        <fullName evidence="3">Single-stranded DNA-binding protein</fullName>
    </submittedName>
</protein>
<dbReference type="PROSITE" id="PS50935">
    <property type="entry name" value="SSB"/>
    <property type="match status" value="1"/>
</dbReference>
<dbReference type="Proteomes" id="UP000824150">
    <property type="component" value="Unassembled WGS sequence"/>
</dbReference>
<dbReference type="EMBL" id="JAHLFG010000028">
    <property type="protein sequence ID" value="MBU3826355.1"/>
    <property type="molecule type" value="Genomic_DNA"/>
</dbReference>
<evidence type="ECO:0000313" key="3">
    <source>
        <dbReference type="EMBL" id="MBU3826355.1"/>
    </source>
</evidence>
<name>A0A9E2NRX4_9GAMM</name>
<dbReference type="InterPro" id="IPR000424">
    <property type="entry name" value="Primosome_PriB/ssb"/>
</dbReference>
<dbReference type="GO" id="GO:0003697">
    <property type="term" value="F:single-stranded DNA binding"/>
    <property type="evidence" value="ECO:0007669"/>
    <property type="project" value="InterPro"/>
</dbReference>
<reference evidence="3" key="2">
    <citation type="submission" date="2021-04" db="EMBL/GenBank/DDBJ databases">
        <authorList>
            <person name="Gilroy R."/>
        </authorList>
    </citation>
    <scope>NUCLEOTIDE SEQUENCE</scope>
    <source>
        <strain evidence="3">687</strain>
    </source>
</reference>
<proteinExistence type="predicted"/>
<sequence>MLTNNQVLLIGEVIPDHTSRYVSSSGGQFMRFVLRTSEVWYSNHPNARREHYEYHQVILREGGSLRLLSRKQNLIVAGQRLLVTGKLRYRLIKDESGKVTHCVAEVDADGIELLSLHPEAQVAANGVADEEQSA</sequence>
<dbReference type="InterPro" id="IPR012340">
    <property type="entry name" value="NA-bd_OB-fold"/>
</dbReference>
<evidence type="ECO:0000256" key="1">
    <source>
        <dbReference type="ARBA" id="ARBA00023125"/>
    </source>
</evidence>
<organism evidence="3 4">
    <name type="scientific">Candidatus Anaerobiospirillum merdipullorum</name>
    <dbReference type="NCBI Taxonomy" id="2838450"/>
    <lineage>
        <taxon>Bacteria</taxon>
        <taxon>Pseudomonadati</taxon>
        <taxon>Pseudomonadota</taxon>
        <taxon>Gammaproteobacteria</taxon>
        <taxon>Aeromonadales</taxon>
        <taxon>Succinivibrionaceae</taxon>
        <taxon>Anaerobiospirillum</taxon>
    </lineage>
</organism>
<dbReference type="Gene3D" id="2.40.50.140">
    <property type="entry name" value="Nucleic acid-binding proteins"/>
    <property type="match status" value="1"/>
</dbReference>
<comment type="caution">
    <text evidence="3">The sequence shown here is derived from an EMBL/GenBank/DDBJ whole genome shotgun (WGS) entry which is preliminary data.</text>
</comment>
<evidence type="ECO:0000256" key="2">
    <source>
        <dbReference type="PROSITE-ProRule" id="PRU00252"/>
    </source>
</evidence>
<keyword evidence="1 2" id="KW-0238">DNA-binding</keyword>
<dbReference type="Pfam" id="PF00436">
    <property type="entry name" value="SSB"/>
    <property type="match status" value="1"/>
</dbReference>